<evidence type="ECO:0000256" key="1">
    <source>
        <dbReference type="SAM" id="Coils"/>
    </source>
</evidence>
<dbReference type="AlphaFoldDB" id="A0A8H4RWI6"/>
<feature type="region of interest" description="Disordered" evidence="2">
    <location>
        <begin position="526"/>
        <end position="562"/>
    </location>
</feature>
<evidence type="ECO:0000313" key="4">
    <source>
        <dbReference type="Proteomes" id="UP000566819"/>
    </source>
</evidence>
<gene>
    <name evidence="3" type="ORF">G7Y89_g777</name>
</gene>
<dbReference type="Proteomes" id="UP000566819">
    <property type="component" value="Unassembled WGS sequence"/>
</dbReference>
<feature type="region of interest" description="Disordered" evidence="2">
    <location>
        <begin position="439"/>
        <end position="466"/>
    </location>
</feature>
<reference evidence="3 4" key="1">
    <citation type="submission" date="2020-03" db="EMBL/GenBank/DDBJ databases">
        <title>Draft Genome Sequence of Cudoniella acicularis.</title>
        <authorList>
            <person name="Buettner E."/>
            <person name="Kellner H."/>
        </authorList>
    </citation>
    <scope>NUCLEOTIDE SEQUENCE [LARGE SCALE GENOMIC DNA]</scope>
    <source>
        <strain evidence="3 4">DSM 108380</strain>
    </source>
</reference>
<evidence type="ECO:0000256" key="2">
    <source>
        <dbReference type="SAM" id="MobiDB-lite"/>
    </source>
</evidence>
<sequence length="562" mass="63239">MNPLSTWILLRRRSSRIQSRPRSVSIPHILGSYYESQSPLEQRPIDPQTPQPVRATSYTRVPASSLVKVSAPVPSRVPFQEYPCPLQTHNDQTRKRKSKRSIETGAERPPKRARLAKKNLKAFEKMGGRKRKDSEVAVITIRTKFVSFPRLAFENGVLDPVHSTPNENFDSRQDQLDRARDTTSPTESEYKNFAYRIQKTPNEATVLLETSKLLKEYGRGLSAPQPGMVEGLDMTEFDPFPVLPELGGAAVPTIEDMVLAQTQVAYDGACMVYGRDAARSFLNKPDPAGHVYAHTFTTDGTTPNTFTRYSSESEGQVKYHQHPTSSSFPISSYEDFKKSRRRLRNLQDSAKETSEKLRDELNEKWLANQTQPLASISVLAANERARSVNAEPSPIETKVSDAIQNFQPSHYHGYDCDNQEDGEDDPNCQLLEESQYYTSFNGQDGYDPPNAQQPLTSDSGYNHATDSLQGLAADDRSNLDTSHLQTTSSEYYLPVASMYSPTTPPYSSGNVSLPNESQKLPFATLTELDEGVDDSNTRRHRRTRQQRDHTNNPKAGKIRRRT</sequence>
<keyword evidence="1" id="KW-0175">Coiled coil</keyword>
<feature type="coiled-coil region" evidence="1">
    <location>
        <begin position="336"/>
        <end position="363"/>
    </location>
</feature>
<feature type="region of interest" description="Disordered" evidence="2">
    <location>
        <begin position="159"/>
        <end position="187"/>
    </location>
</feature>
<feature type="compositionally biased region" description="Basic and acidic residues" evidence="2">
    <location>
        <begin position="100"/>
        <end position="110"/>
    </location>
</feature>
<evidence type="ECO:0000313" key="3">
    <source>
        <dbReference type="EMBL" id="KAF4637307.1"/>
    </source>
</evidence>
<feature type="compositionally biased region" description="Basic and acidic residues" evidence="2">
    <location>
        <begin position="169"/>
        <end position="181"/>
    </location>
</feature>
<feature type="region of interest" description="Disordered" evidence="2">
    <location>
        <begin position="80"/>
        <end position="112"/>
    </location>
</feature>
<proteinExistence type="predicted"/>
<protein>
    <submittedName>
        <fullName evidence="3">Uncharacterized protein</fullName>
    </submittedName>
</protein>
<accession>A0A8H4RWI6</accession>
<organism evidence="3 4">
    <name type="scientific">Cudoniella acicularis</name>
    <dbReference type="NCBI Taxonomy" id="354080"/>
    <lineage>
        <taxon>Eukaryota</taxon>
        <taxon>Fungi</taxon>
        <taxon>Dikarya</taxon>
        <taxon>Ascomycota</taxon>
        <taxon>Pezizomycotina</taxon>
        <taxon>Leotiomycetes</taxon>
        <taxon>Helotiales</taxon>
        <taxon>Tricladiaceae</taxon>
        <taxon>Cudoniella</taxon>
    </lineage>
</organism>
<name>A0A8H4RWI6_9HELO</name>
<dbReference type="EMBL" id="JAAMPI010000027">
    <property type="protein sequence ID" value="KAF4637307.1"/>
    <property type="molecule type" value="Genomic_DNA"/>
</dbReference>
<feature type="compositionally biased region" description="Polar residues" evidence="2">
    <location>
        <begin position="450"/>
        <end position="466"/>
    </location>
</feature>
<comment type="caution">
    <text evidence="3">The sequence shown here is derived from an EMBL/GenBank/DDBJ whole genome shotgun (WGS) entry which is preliminary data.</text>
</comment>
<keyword evidence="4" id="KW-1185">Reference proteome</keyword>
<dbReference type="OrthoDB" id="3439169at2759"/>